<accession>A0A2P8CV39</accession>
<dbReference type="AlphaFoldDB" id="A0A2P8CV39"/>
<dbReference type="RefSeq" id="WP_106525185.1">
    <property type="nucleotide sequence ID" value="NZ_PYGD01000014.1"/>
</dbReference>
<evidence type="ECO:0000313" key="1">
    <source>
        <dbReference type="EMBL" id="PSK88826.1"/>
    </source>
</evidence>
<dbReference type="EMBL" id="PYGD01000014">
    <property type="protein sequence ID" value="PSK88826.1"/>
    <property type="molecule type" value="Genomic_DNA"/>
</dbReference>
<proteinExistence type="predicted"/>
<protein>
    <submittedName>
        <fullName evidence="1">Uncharacterized protein</fullName>
    </submittedName>
</protein>
<keyword evidence="2" id="KW-1185">Reference proteome</keyword>
<organism evidence="1 2">
    <name type="scientific">Taibaiella chishuiensis</name>
    <dbReference type="NCBI Taxonomy" id="1434707"/>
    <lineage>
        <taxon>Bacteria</taxon>
        <taxon>Pseudomonadati</taxon>
        <taxon>Bacteroidota</taxon>
        <taxon>Chitinophagia</taxon>
        <taxon>Chitinophagales</taxon>
        <taxon>Chitinophagaceae</taxon>
        <taxon>Taibaiella</taxon>
    </lineage>
</organism>
<comment type="caution">
    <text evidence="1">The sequence shown here is derived from an EMBL/GenBank/DDBJ whole genome shotgun (WGS) entry which is preliminary data.</text>
</comment>
<name>A0A2P8CV39_9BACT</name>
<evidence type="ECO:0000313" key="2">
    <source>
        <dbReference type="Proteomes" id="UP000240572"/>
    </source>
</evidence>
<reference evidence="1 2" key="1">
    <citation type="submission" date="2018-03" db="EMBL/GenBank/DDBJ databases">
        <title>Genomic Encyclopedia of Type Strains, Phase III (KMG-III): the genomes of soil and plant-associated and newly described type strains.</title>
        <authorList>
            <person name="Whitman W."/>
        </authorList>
    </citation>
    <scope>NUCLEOTIDE SEQUENCE [LARGE SCALE GENOMIC DNA]</scope>
    <source>
        <strain evidence="1 2">CGMCC 1.12700</strain>
    </source>
</reference>
<gene>
    <name evidence="1" type="ORF">B0I18_11438</name>
</gene>
<dbReference type="OrthoDB" id="9849072at2"/>
<dbReference type="Proteomes" id="UP000240572">
    <property type="component" value="Unassembled WGS sequence"/>
</dbReference>
<sequence length="88" mass="10167">MKQKIASAAQQFSIRHFTDINLDQKEFASKISTQLVQFADIEDKIDFISEIIRLGRELLNSSVKNLDRIERTGLDQRSSLLQLPLNYN</sequence>